<keyword evidence="1" id="KW-1133">Transmembrane helix</keyword>
<organism evidence="2 3">
    <name type="scientific">Sphingobacterium zeae</name>
    <dbReference type="NCBI Taxonomy" id="1776859"/>
    <lineage>
        <taxon>Bacteria</taxon>
        <taxon>Pseudomonadati</taxon>
        <taxon>Bacteroidota</taxon>
        <taxon>Sphingobacteriia</taxon>
        <taxon>Sphingobacteriales</taxon>
        <taxon>Sphingobacteriaceae</taxon>
        <taxon>Sphingobacterium</taxon>
    </lineage>
</organism>
<comment type="caution">
    <text evidence="2">The sequence shown here is derived from an EMBL/GenBank/DDBJ whole genome shotgun (WGS) entry which is preliminary data.</text>
</comment>
<keyword evidence="1" id="KW-0472">Membrane</keyword>
<reference evidence="2 3" key="1">
    <citation type="submission" date="2023-07" db="EMBL/GenBank/DDBJ databases">
        <title>Functional and genomic diversity of the sorghum phyllosphere microbiome.</title>
        <authorList>
            <person name="Shade A."/>
        </authorList>
    </citation>
    <scope>NUCLEOTIDE SEQUENCE [LARGE SCALE GENOMIC DNA]</scope>
    <source>
        <strain evidence="2 3">SORGH_AS_0892</strain>
    </source>
</reference>
<evidence type="ECO:0000256" key="1">
    <source>
        <dbReference type="SAM" id="Phobius"/>
    </source>
</evidence>
<dbReference type="EMBL" id="JAUTBA010000001">
    <property type="protein sequence ID" value="MDQ1150666.1"/>
    <property type="molecule type" value="Genomic_DNA"/>
</dbReference>
<accession>A0ABU0U6S8</accession>
<keyword evidence="3" id="KW-1185">Reference proteome</keyword>
<evidence type="ECO:0000313" key="3">
    <source>
        <dbReference type="Proteomes" id="UP001244640"/>
    </source>
</evidence>
<keyword evidence="1" id="KW-0812">Transmembrane</keyword>
<evidence type="ECO:0000313" key="2">
    <source>
        <dbReference type="EMBL" id="MDQ1150666.1"/>
    </source>
</evidence>
<proteinExistence type="predicted"/>
<gene>
    <name evidence="2" type="ORF">QE382_002650</name>
</gene>
<name>A0ABU0U6S8_9SPHI</name>
<protein>
    <submittedName>
        <fullName evidence="2">Uncharacterized protein</fullName>
    </submittedName>
</protein>
<sequence length="89" mass="10372">MTATKNIGLVLKDRMGKWSSYNIPLLKECHLNDKLVKSNAFEGIFIVGSLATGFYIFSLYKNRFIDLMGKRIEMEEICEHFNQYKQAFI</sequence>
<feature type="transmembrane region" description="Helical" evidence="1">
    <location>
        <begin position="40"/>
        <end position="60"/>
    </location>
</feature>
<dbReference type="Proteomes" id="UP001244640">
    <property type="component" value="Unassembled WGS sequence"/>
</dbReference>
<dbReference type="RefSeq" id="WP_293957582.1">
    <property type="nucleotide sequence ID" value="NZ_JAUTBA010000001.1"/>
</dbReference>